<dbReference type="InterPro" id="IPR036771">
    <property type="entry name" value="ATPsynth_dsu/esu_N"/>
</dbReference>
<keyword evidence="4 10" id="KW-0813">Transport</keyword>
<evidence type="ECO:0000313" key="15">
    <source>
        <dbReference type="Proteomes" id="UP000050413"/>
    </source>
</evidence>
<sequence>MADMLQFDLVSPERKLASGKARAVQIPGADGDLTAMPDHTPTITTLRPGVLVVEGATGEERFVVTGGFAEISPEATTVLAERAFPAAGAEARTALQAILDEMRTKAGAASGAEKDALDKTADDLAKAIEGL</sequence>
<organism evidence="14 15">
    <name type="scientific">Roseibaca calidilacus</name>
    <dbReference type="NCBI Taxonomy" id="1666912"/>
    <lineage>
        <taxon>Bacteria</taxon>
        <taxon>Pseudomonadati</taxon>
        <taxon>Pseudomonadota</taxon>
        <taxon>Alphaproteobacteria</taxon>
        <taxon>Rhodobacterales</taxon>
        <taxon>Paracoccaceae</taxon>
        <taxon>Roseinatronobacter</taxon>
    </lineage>
</organism>
<dbReference type="HAMAP" id="MF_00530">
    <property type="entry name" value="ATP_synth_epsil_bac"/>
    <property type="match status" value="1"/>
</dbReference>
<dbReference type="SUPFAM" id="SSF51344">
    <property type="entry name" value="Epsilon subunit of F1F0-ATP synthase N-terminal domain"/>
    <property type="match status" value="1"/>
</dbReference>
<dbReference type="InterPro" id="IPR020546">
    <property type="entry name" value="ATP_synth_F1_dsu/esu_N"/>
</dbReference>
<reference evidence="13 16" key="2">
    <citation type="submission" date="2016-01" db="EMBL/GenBank/DDBJ databases">
        <authorList>
            <person name="Varghese N."/>
        </authorList>
    </citation>
    <scope>NUCLEOTIDE SEQUENCE [LARGE SCALE GENOMIC DNA]</scope>
    <source>
        <strain evidence="13 16">HL-91</strain>
    </source>
</reference>
<evidence type="ECO:0000256" key="8">
    <source>
        <dbReference type="ARBA" id="ARBA00023196"/>
    </source>
</evidence>
<evidence type="ECO:0000313" key="16">
    <source>
        <dbReference type="Proteomes" id="UP000182045"/>
    </source>
</evidence>
<evidence type="ECO:0000256" key="9">
    <source>
        <dbReference type="ARBA" id="ARBA00023310"/>
    </source>
</evidence>
<dbReference type="CDD" id="cd12152">
    <property type="entry name" value="F1-ATPase_delta"/>
    <property type="match status" value="1"/>
</dbReference>
<evidence type="ECO:0000256" key="4">
    <source>
        <dbReference type="ARBA" id="ARBA00022448"/>
    </source>
</evidence>
<comment type="subunit">
    <text evidence="10 11">F-type ATPases have 2 components, CF(1) - the catalytic core - and CF(0) - the membrane proton channel. CF(1) has five subunits: alpha(3), beta(3), gamma(1), delta(1), epsilon(1). CF(0) has three main subunits: a, b and c.</text>
</comment>
<keyword evidence="7 10" id="KW-0472">Membrane</keyword>
<gene>
    <name evidence="10 14" type="primary">atpC</name>
    <name evidence="13" type="ORF">Ga0058931_1625</name>
    <name evidence="14" type="ORF">HLUCCA05_07915</name>
</gene>
<feature type="domain" description="ATP synthase F1 complex delta/epsilon subunit N-terminal" evidence="12">
    <location>
        <begin position="5"/>
        <end position="83"/>
    </location>
</feature>
<keyword evidence="8 10" id="KW-0139">CF(1)</keyword>
<dbReference type="NCBIfam" id="TIGR01216">
    <property type="entry name" value="ATP_synt_epsi"/>
    <property type="match status" value="1"/>
</dbReference>
<comment type="subcellular location">
    <subcellularLocation>
        <location evidence="10">Cell membrane</location>
        <topology evidence="10">Peripheral membrane protein</topology>
    </subcellularLocation>
    <subcellularLocation>
        <location evidence="2">Endomembrane system</location>
        <topology evidence="2">Peripheral membrane protein</topology>
    </subcellularLocation>
</comment>
<protein>
    <recommendedName>
        <fullName evidence="10">ATP synthase epsilon chain</fullName>
    </recommendedName>
    <alternativeName>
        <fullName evidence="10">ATP synthase F1 sector epsilon subunit</fullName>
    </alternativeName>
    <alternativeName>
        <fullName evidence="10">F-ATPase epsilon subunit</fullName>
    </alternativeName>
</protein>
<evidence type="ECO:0000256" key="5">
    <source>
        <dbReference type="ARBA" id="ARBA00022781"/>
    </source>
</evidence>
<evidence type="ECO:0000256" key="2">
    <source>
        <dbReference type="ARBA" id="ARBA00004184"/>
    </source>
</evidence>
<evidence type="ECO:0000256" key="1">
    <source>
        <dbReference type="ARBA" id="ARBA00003543"/>
    </source>
</evidence>
<keyword evidence="5 10" id="KW-0375">Hydrogen ion transport</keyword>
<evidence type="ECO:0000313" key="13">
    <source>
        <dbReference type="EMBL" id="CUX81213.1"/>
    </source>
</evidence>
<comment type="caution">
    <text evidence="14">The sequence shown here is derived from an EMBL/GenBank/DDBJ whole genome shotgun (WGS) entry which is preliminary data.</text>
</comment>
<dbReference type="RefSeq" id="WP_072245892.1">
    <property type="nucleotide sequence ID" value="NZ_FBYC01000004.1"/>
</dbReference>
<dbReference type="AlphaFoldDB" id="A0A0N8K6W6"/>
<dbReference type="InterPro" id="IPR001469">
    <property type="entry name" value="ATP_synth_F1_dsu/esu"/>
</dbReference>
<keyword evidence="6 10" id="KW-0406">Ion transport</keyword>
<comment type="function">
    <text evidence="1 10">Produces ATP from ADP in the presence of a proton gradient across the membrane.</text>
</comment>
<evidence type="ECO:0000259" key="12">
    <source>
        <dbReference type="Pfam" id="PF02823"/>
    </source>
</evidence>
<evidence type="ECO:0000256" key="11">
    <source>
        <dbReference type="RuleBase" id="RU003656"/>
    </source>
</evidence>
<dbReference type="Proteomes" id="UP000050413">
    <property type="component" value="Unassembled WGS sequence"/>
</dbReference>
<evidence type="ECO:0000256" key="7">
    <source>
        <dbReference type="ARBA" id="ARBA00023136"/>
    </source>
</evidence>
<dbReference type="EMBL" id="LJSG01000020">
    <property type="protein sequence ID" value="KPP90081.1"/>
    <property type="molecule type" value="Genomic_DNA"/>
</dbReference>
<keyword evidence="16" id="KW-1185">Reference proteome</keyword>
<dbReference type="GO" id="GO:0046933">
    <property type="term" value="F:proton-transporting ATP synthase activity, rotational mechanism"/>
    <property type="evidence" value="ECO:0007669"/>
    <property type="project" value="UniProtKB-UniRule"/>
</dbReference>
<dbReference type="GO" id="GO:0045259">
    <property type="term" value="C:proton-transporting ATP synthase complex"/>
    <property type="evidence" value="ECO:0007669"/>
    <property type="project" value="UniProtKB-KW"/>
</dbReference>
<proteinExistence type="inferred from homology"/>
<dbReference type="Pfam" id="PF02823">
    <property type="entry name" value="ATP-synt_DE_N"/>
    <property type="match status" value="1"/>
</dbReference>
<dbReference type="PANTHER" id="PTHR13822">
    <property type="entry name" value="ATP SYNTHASE DELTA/EPSILON CHAIN"/>
    <property type="match status" value="1"/>
</dbReference>
<comment type="similarity">
    <text evidence="3 10 11">Belongs to the ATPase epsilon chain family.</text>
</comment>
<dbReference type="STRING" id="1666912.Ga0058931_1625"/>
<name>A0A0N8K6W6_9RHOB</name>
<dbReference type="GO" id="GO:0012505">
    <property type="term" value="C:endomembrane system"/>
    <property type="evidence" value="ECO:0007669"/>
    <property type="project" value="UniProtKB-SubCell"/>
</dbReference>
<evidence type="ECO:0000256" key="6">
    <source>
        <dbReference type="ARBA" id="ARBA00023065"/>
    </source>
</evidence>
<evidence type="ECO:0000313" key="14">
    <source>
        <dbReference type="EMBL" id="KPP90081.1"/>
    </source>
</evidence>
<dbReference type="PANTHER" id="PTHR13822:SF10">
    <property type="entry name" value="ATP SYNTHASE EPSILON CHAIN, CHLOROPLASTIC"/>
    <property type="match status" value="1"/>
</dbReference>
<dbReference type="GO" id="GO:0005524">
    <property type="term" value="F:ATP binding"/>
    <property type="evidence" value="ECO:0007669"/>
    <property type="project" value="UniProtKB-UniRule"/>
</dbReference>
<keyword evidence="9 10" id="KW-0066">ATP synthesis</keyword>
<reference evidence="14 15" key="1">
    <citation type="submission" date="2015-09" db="EMBL/GenBank/DDBJ databases">
        <title>Identification and resolution of microdiversity through metagenomic sequencing of parallel consortia.</title>
        <authorList>
            <person name="Nelson W.C."/>
            <person name="Romine M.F."/>
            <person name="Lindemann S.R."/>
        </authorList>
    </citation>
    <scope>NUCLEOTIDE SEQUENCE [LARGE SCALE GENOMIC DNA]</scope>
    <source>
        <strain evidence="14">HL-91</strain>
    </source>
</reference>
<dbReference type="Gene3D" id="2.60.15.10">
    <property type="entry name" value="F0F1 ATP synthase delta/epsilon subunit, N-terminal"/>
    <property type="match status" value="1"/>
</dbReference>
<evidence type="ECO:0000256" key="3">
    <source>
        <dbReference type="ARBA" id="ARBA00005712"/>
    </source>
</evidence>
<keyword evidence="10" id="KW-1003">Cell membrane</keyword>
<dbReference type="Proteomes" id="UP000182045">
    <property type="component" value="Unassembled WGS sequence"/>
</dbReference>
<accession>A0A0N8K6W6</accession>
<dbReference type="GO" id="GO:0005886">
    <property type="term" value="C:plasma membrane"/>
    <property type="evidence" value="ECO:0007669"/>
    <property type="project" value="UniProtKB-SubCell"/>
</dbReference>
<evidence type="ECO:0000256" key="10">
    <source>
        <dbReference type="HAMAP-Rule" id="MF_00530"/>
    </source>
</evidence>
<dbReference type="PATRIC" id="fig|1666912.4.peg.413"/>
<dbReference type="EMBL" id="FBYC01000004">
    <property type="protein sequence ID" value="CUX81213.1"/>
    <property type="molecule type" value="Genomic_DNA"/>
</dbReference>
<dbReference type="OrthoDB" id="9799969at2"/>